<dbReference type="AlphaFoldDB" id="A0A0A0JS93"/>
<feature type="domain" description="Methylase-associated X1" evidence="1">
    <location>
        <begin position="315"/>
        <end position="427"/>
    </location>
</feature>
<dbReference type="InterPro" id="IPR046190">
    <property type="entry name" value="DUF6218"/>
</dbReference>
<accession>A0A0A0JS93</accession>
<dbReference type="Proteomes" id="UP000030013">
    <property type="component" value="Unassembled WGS sequence"/>
</dbReference>
<organism evidence="2 3">
    <name type="scientific">Knoellia aerolata DSM 18566</name>
    <dbReference type="NCBI Taxonomy" id="1385519"/>
    <lineage>
        <taxon>Bacteria</taxon>
        <taxon>Bacillati</taxon>
        <taxon>Actinomycetota</taxon>
        <taxon>Actinomycetes</taxon>
        <taxon>Micrococcales</taxon>
        <taxon>Intrasporangiaceae</taxon>
        <taxon>Knoellia</taxon>
    </lineage>
</organism>
<name>A0A0A0JS93_9MICO</name>
<dbReference type="RefSeq" id="WP_245618500.1">
    <property type="nucleotide sequence ID" value="NZ_AVPL01000084.1"/>
</dbReference>
<gene>
    <name evidence="2" type="ORF">N801_19790</name>
</gene>
<dbReference type="EMBL" id="AVPL01000084">
    <property type="protein sequence ID" value="KGN38942.1"/>
    <property type="molecule type" value="Genomic_DNA"/>
</dbReference>
<evidence type="ECO:0000313" key="3">
    <source>
        <dbReference type="Proteomes" id="UP000030013"/>
    </source>
</evidence>
<proteinExistence type="predicted"/>
<reference evidence="2 3" key="1">
    <citation type="submission" date="2013-08" db="EMBL/GenBank/DDBJ databases">
        <title>The genome sequence of Knoellia aerolata.</title>
        <authorList>
            <person name="Zhu W."/>
            <person name="Wang G."/>
        </authorList>
    </citation>
    <scope>NUCLEOTIDE SEQUENCE [LARGE SCALE GENOMIC DNA]</scope>
    <source>
        <strain evidence="2 3">DSM 18566</strain>
    </source>
</reference>
<keyword evidence="3" id="KW-1185">Reference proteome</keyword>
<dbReference type="eggNOG" id="ENOG5033Q3X">
    <property type="taxonomic scope" value="Bacteria"/>
</dbReference>
<dbReference type="InterPro" id="IPR046894">
    <property type="entry name" value="MTaX1"/>
</dbReference>
<evidence type="ECO:0000259" key="1">
    <source>
        <dbReference type="Pfam" id="PF20296"/>
    </source>
</evidence>
<comment type="caution">
    <text evidence="2">The sequence shown here is derived from an EMBL/GenBank/DDBJ whole genome shotgun (WGS) entry which is preliminary data.</text>
</comment>
<evidence type="ECO:0000313" key="2">
    <source>
        <dbReference type="EMBL" id="KGN38942.1"/>
    </source>
</evidence>
<dbReference type="Pfam" id="PF20296">
    <property type="entry name" value="MTaX1"/>
    <property type="match status" value="1"/>
</dbReference>
<dbReference type="Pfam" id="PF19726">
    <property type="entry name" value="DUF6218"/>
    <property type="match status" value="1"/>
</dbReference>
<protein>
    <recommendedName>
        <fullName evidence="1">Methylase-associated X1 domain-containing protein</fullName>
    </recommendedName>
</protein>
<dbReference type="STRING" id="1385519.N801_19790"/>
<sequence length="670" mass="75058">MPSASDITGMVGGTELAHARLSLLHGQRGRAFATLSSHKETIAIWLIDFSGELCGAWILDATTKQQAQTALSILDRRAIIENPQGGARATLERLARTGEIPVHELPGRFALLADLHQAIQAARATYERAAAAHGDTTDTRMTPAWPTPLPDTLADDSPRAARLWSGEGPAPEAFVAAATARYLIRMWSETESLRVRRSYLREQFGDAQLLPPAWCDAALTAYDEPFTQLPAIPGSRPAAAFKADVHADRLPAPNSGWSNDTMGPEIVDQIGSDGALIPDADTTLAPTRKRELLLEALPEARIEKYAGHWVVRFHDQVILTKQVTHLGRPWEAFKKRIQIPGYWLDIERQGLTDGLTVRFVGVYHYGETTIFVDFDPTTYVKRKANNSAAHVSTNDLFQAQTLGQFSRQDKNGNQLTSLRADQFAIYLLAGYEEKNPHIQVFDRFSKAFLDGARIDGLAAGQEMYAAGWPDKFQPEWAGFYVEFRLSNYIRQHKLGDFVVVQKEKRKGEFDYDLRFLNDGVLEHYGDLKASNIAVPESPGNDQADFLRCLSETGRFWYVIFEHETWHGRNNGNVPTIAWNEWRRSVGHIPASKVYDSLSYSKKYKEAVRFVRVKILEVNQANVSIVLGEFQKGFGQYRGKGNPRKAKVSIKKKDIDNFLIYTKAIEVLTTP</sequence>